<dbReference type="RefSeq" id="WP_011104603.1">
    <property type="nucleotide sequence ID" value="NZ_CP067024.1"/>
</dbReference>
<sequence length="471" mass="51131">MPLAMPVGLLISLLFGVMIWLLPIPLVLMAMLGIAAVVTVIRRPVLGLLLFGLIGTFLPYSTVQIGIRTTVSEALIMLTWASYLLQGVFQMHDKAPAMLRTERLLVALMLFSAFPFLVGQLTVVAEGNGPVNWVRWLFNLSILFLVPRLLTDLKTLESLVVAVLGGTLLLLLMSISVYVTKRSGTAIIPILGSLGYSGADILNESLQSFSSRMGSPWMHPNVAGGALAMLMPLAFCFGMTRSGAARKLGLAVSVLGAIGLLLTGSRGALVSLVAVMLWMARRRIPHLGRLLMGGMVAGVVLLMFYPPLQERLMGLFSDDDVSTAIRFLEYSHFPDAMATFPFGIGFKTDPPVLGYTQFGISNLWLNFIYKIGLPGMLLFIAVTVSWWKDVRPASGRVVLTHQNAIALGCTTGVLAALFSGLFDHYFSFTSVLAALFWLFVGISLHETRRLRAQAARTHQYPVTSPEPGASS</sequence>
<evidence type="ECO:0000256" key="4">
    <source>
        <dbReference type="ARBA" id="ARBA00023136"/>
    </source>
</evidence>
<dbReference type="EMBL" id="RBUQ01000043">
    <property type="protein sequence ID" value="RMV42503.1"/>
    <property type="molecule type" value="Genomic_DNA"/>
</dbReference>
<evidence type="ECO:0000256" key="3">
    <source>
        <dbReference type="ARBA" id="ARBA00022989"/>
    </source>
</evidence>
<feature type="transmembrane region" description="Helical" evidence="5">
    <location>
        <begin position="425"/>
        <end position="444"/>
    </location>
</feature>
<dbReference type="AlphaFoldDB" id="A0A0N1JIK6"/>
<feature type="domain" description="O-antigen ligase-related" evidence="6">
    <location>
        <begin position="252"/>
        <end position="380"/>
    </location>
</feature>
<dbReference type="GeneID" id="1185202"/>
<accession>A0A0N1JIK6</accession>
<dbReference type="GO" id="GO:0016020">
    <property type="term" value="C:membrane"/>
    <property type="evidence" value="ECO:0007669"/>
    <property type="project" value="UniProtKB-SubCell"/>
</dbReference>
<proteinExistence type="predicted"/>
<feature type="transmembrane region" description="Helical" evidence="5">
    <location>
        <begin position="12"/>
        <end position="38"/>
    </location>
</feature>
<feature type="transmembrane region" description="Helical" evidence="5">
    <location>
        <begin position="290"/>
        <end position="308"/>
    </location>
</feature>
<name>A0A0N1JIK6_PSEYM</name>
<comment type="subcellular location">
    <subcellularLocation>
        <location evidence="1">Membrane</location>
        <topology evidence="1">Multi-pass membrane protein</topology>
    </subcellularLocation>
</comment>
<dbReference type="PANTHER" id="PTHR37422">
    <property type="entry name" value="TEICHURONIC ACID BIOSYNTHESIS PROTEIN TUAE"/>
    <property type="match status" value="1"/>
</dbReference>
<feature type="transmembrane region" description="Helical" evidence="5">
    <location>
        <begin position="367"/>
        <end position="387"/>
    </location>
</feature>
<dbReference type="Proteomes" id="UP000271631">
    <property type="component" value="Unassembled WGS sequence"/>
</dbReference>
<evidence type="ECO:0000256" key="1">
    <source>
        <dbReference type="ARBA" id="ARBA00004141"/>
    </source>
</evidence>
<comment type="caution">
    <text evidence="7">The sequence shown here is derived from an EMBL/GenBank/DDBJ whole genome shotgun (WGS) entry which is preliminary data.</text>
</comment>
<evidence type="ECO:0000259" key="6">
    <source>
        <dbReference type="Pfam" id="PF04932"/>
    </source>
</evidence>
<evidence type="ECO:0000313" key="8">
    <source>
        <dbReference type="Proteomes" id="UP000271631"/>
    </source>
</evidence>
<dbReference type="InterPro" id="IPR007016">
    <property type="entry name" value="O-antigen_ligase-rel_domated"/>
</dbReference>
<feature type="transmembrane region" description="Helical" evidence="5">
    <location>
        <begin position="222"/>
        <end position="240"/>
    </location>
</feature>
<dbReference type="PANTHER" id="PTHR37422:SF23">
    <property type="entry name" value="TEICHURONIC ACID BIOSYNTHESIS PROTEIN TUAE"/>
    <property type="match status" value="1"/>
</dbReference>
<dbReference type="InterPro" id="IPR051533">
    <property type="entry name" value="WaaL-like"/>
</dbReference>
<feature type="transmembrane region" description="Helical" evidence="5">
    <location>
        <begin position="45"/>
        <end position="62"/>
    </location>
</feature>
<keyword evidence="2 5" id="KW-0812">Transmembrane</keyword>
<dbReference type="Pfam" id="PF04932">
    <property type="entry name" value="Wzy_C"/>
    <property type="match status" value="1"/>
</dbReference>
<protein>
    <submittedName>
        <fullName evidence="7">Membrane protein PslJ</fullName>
    </submittedName>
</protein>
<feature type="transmembrane region" description="Helical" evidence="5">
    <location>
        <begin position="74"/>
        <end position="92"/>
    </location>
</feature>
<organism evidence="7 8">
    <name type="scientific">Pseudomonas syringae pv. maculicola</name>
    <dbReference type="NCBI Taxonomy" id="59511"/>
    <lineage>
        <taxon>Bacteria</taxon>
        <taxon>Pseudomonadati</taxon>
        <taxon>Pseudomonadota</taxon>
        <taxon>Gammaproteobacteria</taxon>
        <taxon>Pseudomonadales</taxon>
        <taxon>Pseudomonadaceae</taxon>
        <taxon>Pseudomonas</taxon>
    </lineage>
</organism>
<evidence type="ECO:0000256" key="2">
    <source>
        <dbReference type="ARBA" id="ARBA00022692"/>
    </source>
</evidence>
<gene>
    <name evidence="7" type="ORF">ALP13_01125</name>
</gene>
<reference evidence="7 8" key="1">
    <citation type="submission" date="2018-08" db="EMBL/GenBank/DDBJ databases">
        <title>Recombination of ecologically and evolutionarily significant loci maintains genetic cohesion in the Pseudomonas syringae species complex.</title>
        <authorList>
            <person name="Dillon M."/>
            <person name="Thakur S."/>
            <person name="Almeida R.N.D."/>
            <person name="Weir B.S."/>
            <person name="Guttman D.S."/>
        </authorList>
    </citation>
    <scope>NUCLEOTIDE SEQUENCE [LARGE SCALE GENOMIC DNA]</scope>
    <source>
        <strain evidence="7 8">ICMP 11281</strain>
    </source>
</reference>
<feature type="transmembrane region" description="Helical" evidence="5">
    <location>
        <begin position="104"/>
        <end position="121"/>
    </location>
</feature>
<keyword evidence="3 5" id="KW-1133">Transmembrane helix</keyword>
<evidence type="ECO:0000256" key="5">
    <source>
        <dbReference type="SAM" id="Phobius"/>
    </source>
</evidence>
<keyword evidence="4 5" id="KW-0472">Membrane</keyword>
<feature type="transmembrane region" description="Helical" evidence="5">
    <location>
        <begin position="252"/>
        <end position="278"/>
    </location>
</feature>
<feature type="transmembrane region" description="Helical" evidence="5">
    <location>
        <begin position="158"/>
        <end position="179"/>
    </location>
</feature>
<feature type="transmembrane region" description="Helical" evidence="5">
    <location>
        <begin position="399"/>
        <end position="419"/>
    </location>
</feature>
<evidence type="ECO:0000313" key="7">
    <source>
        <dbReference type="EMBL" id="RMV42503.1"/>
    </source>
</evidence>